<feature type="transmembrane region" description="Helical" evidence="1">
    <location>
        <begin position="6"/>
        <end position="22"/>
    </location>
</feature>
<dbReference type="RefSeq" id="XP_013343501.1">
    <property type="nucleotide sequence ID" value="XM_013488047.1"/>
</dbReference>
<name>A0A074YAW9_AURSE</name>
<accession>A0A074YAW9</accession>
<gene>
    <name evidence="2" type="ORF">AUEXF2481DRAFT_40188</name>
</gene>
<keyword evidence="1" id="KW-0812">Transmembrane</keyword>
<dbReference type="Proteomes" id="UP000030641">
    <property type="component" value="Unassembled WGS sequence"/>
</dbReference>
<reference evidence="2 3" key="1">
    <citation type="journal article" date="2014" name="BMC Genomics">
        <title>Genome sequencing of four Aureobasidium pullulans varieties: biotechnological potential, stress tolerance, and description of new species.</title>
        <authorList>
            <person name="Gostin Ar C."/>
            <person name="Ohm R.A."/>
            <person name="Kogej T."/>
            <person name="Sonjak S."/>
            <person name="Turk M."/>
            <person name="Zajc J."/>
            <person name="Zalar P."/>
            <person name="Grube M."/>
            <person name="Sun H."/>
            <person name="Han J."/>
            <person name="Sharma A."/>
            <person name="Chiniquy J."/>
            <person name="Ngan C.Y."/>
            <person name="Lipzen A."/>
            <person name="Barry K."/>
            <person name="Grigoriev I.V."/>
            <person name="Gunde-Cimerman N."/>
        </authorList>
    </citation>
    <scope>NUCLEOTIDE SEQUENCE [LARGE SCALE GENOMIC DNA]</scope>
    <source>
        <strain evidence="2 3">EXF-2481</strain>
    </source>
</reference>
<proteinExistence type="predicted"/>
<dbReference type="GeneID" id="25366534"/>
<evidence type="ECO:0000313" key="3">
    <source>
        <dbReference type="Proteomes" id="UP000030641"/>
    </source>
</evidence>
<dbReference type="EMBL" id="KL584760">
    <property type="protein sequence ID" value="KEQ94943.1"/>
    <property type="molecule type" value="Genomic_DNA"/>
</dbReference>
<evidence type="ECO:0000256" key="1">
    <source>
        <dbReference type="SAM" id="Phobius"/>
    </source>
</evidence>
<evidence type="ECO:0000313" key="2">
    <source>
        <dbReference type="EMBL" id="KEQ94943.1"/>
    </source>
</evidence>
<dbReference type="AlphaFoldDB" id="A0A074YAW9"/>
<keyword evidence="1" id="KW-1133">Transmembrane helix</keyword>
<dbReference type="InParanoid" id="A0A074YAW9"/>
<protein>
    <submittedName>
        <fullName evidence="2">Uncharacterized protein</fullName>
    </submittedName>
</protein>
<keyword evidence="1" id="KW-0472">Membrane</keyword>
<sequence>MSACAVSLRVILVILGWLNFAVERHPFSLSMSWCRKLQGQQGFLHKLEAWPNDKQLPERPIRYGASTPRVGI</sequence>
<dbReference type="HOGENOM" id="CLU_2721811_0_0_1"/>
<organism evidence="2 3">
    <name type="scientific">Aureobasidium subglaciale (strain EXF-2481)</name>
    <name type="common">Aureobasidium pullulans var. subglaciale</name>
    <dbReference type="NCBI Taxonomy" id="1043005"/>
    <lineage>
        <taxon>Eukaryota</taxon>
        <taxon>Fungi</taxon>
        <taxon>Dikarya</taxon>
        <taxon>Ascomycota</taxon>
        <taxon>Pezizomycotina</taxon>
        <taxon>Dothideomycetes</taxon>
        <taxon>Dothideomycetidae</taxon>
        <taxon>Dothideales</taxon>
        <taxon>Saccotheciaceae</taxon>
        <taxon>Aureobasidium</taxon>
    </lineage>
</organism>
<keyword evidence="3" id="KW-1185">Reference proteome</keyword>